<dbReference type="SUPFAM" id="SSF56112">
    <property type="entry name" value="Protein kinase-like (PK-like)"/>
    <property type="match status" value="1"/>
</dbReference>
<dbReference type="PANTHER" id="PTHR24058:SF22">
    <property type="entry name" value="DUAL SPECIFICITY TYROSINE-PHOSPHORYLATION-REGULATED KINASE 4"/>
    <property type="match status" value="1"/>
</dbReference>
<dbReference type="EC" id="2.7.12.1" evidence="2"/>
<dbReference type="InterPro" id="IPR000719">
    <property type="entry name" value="Prot_kinase_dom"/>
</dbReference>
<evidence type="ECO:0000256" key="7">
    <source>
        <dbReference type="ARBA" id="ARBA00022777"/>
    </source>
</evidence>
<protein>
    <recommendedName>
        <fullName evidence="2">dual-specificity kinase</fullName>
        <ecNumber evidence="2">2.7.12.1</ecNumber>
    </recommendedName>
</protein>
<dbReference type="FunFam" id="1.10.510.10:FF:000112">
    <property type="entry name" value="Putative dual specificity tyrosine-phosphorylation-regulated kinase 2"/>
    <property type="match status" value="1"/>
</dbReference>
<dbReference type="PROSITE" id="PS00107">
    <property type="entry name" value="PROTEIN_KINASE_ATP"/>
    <property type="match status" value="1"/>
</dbReference>
<dbReference type="FunFam" id="3.30.200.20:FF:000127">
    <property type="entry name" value="Putative dual specificity tyrosine-phosphorylation-regulated kinase 2"/>
    <property type="match status" value="1"/>
</dbReference>
<keyword evidence="4" id="KW-0597">Phosphoprotein</keyword>
<evidence type="ECO:0000256" key="12">
    <source>
        <dbReference type="PROSITE-ProRule" id="PRU10141"/>
    </source>
</evidence>
<keyword evidence="8 12" id="KW-0067">ATP-binding</keyword>
<feature type="domain" description="Protein kinase" evidence="14">
    <location>
        <begin position="246"/>
        <end position="542"/>
    </location>
</feature>
<evidence type="ECO:0000256" key="10">
    <source>
        <dbReference type="ARBA" id="ARBA00049308"/>
    </source>
</evidence>
<feature type="region of interest" description="Disordered" evidence="13">
    <location>
        <begin position="552"/>
        <end position="592"/>
    </location>
</feature>
<evidence type="ECO:0000256" key="8">
    <source>
        <dbReference type="ARBA" id="ARBA00022840"/>
    </source>
</evidence>
<dbReference type="GO" id="GO:0005634">
    <property type="term" value="C:nucleus"/>
    <property type="evidence" value="ECO:0007669"/>
    <property type="project" value="TreeGrafter"/>
</dbReference>
<dbReference type="CDD" id="cd14225">
    <property type="entry name" value="PKc_DYRK4"/>
    <property type="match status" value="1"/>
</dbReference>
<gene>
    <name evidence="15" type="ORF">PHAECO_LOCUS1493</name>
</gene>
<dbReference type="GO" id="GO:0004674">
    <property type="term" value="F:protein serine/threonine kinase activity"/>
    <property type="evidence" value="ECO:0007669"/>
    <property type="project" value="UniProtKB-KW"/>
</dbReference>
<dbReference type="InterPro" id="IPR011009">
    <property type="entry name" value="Kinase-like_dom_sf"/>
</dbReference>
<keyword evidence="6 12" id="KW-0547">Nucleotide-binding</keyword>
<accession>A0A9P0GMM8</accession>
<evidence type="ECO:0000313" key="16">
    <source>
        <dbReference type="Proteomes" id="UP001153737"/>
    </source>
</evidence>
<dbReference type="Gene3D" id="3.30.10.30">
    <property type="entry name" value="DYRK"/>
    <property type="match status" value="1"/>
</dbReference>
<evidence type="ECO:0000256" key="9">
    <source>
        <dbReference type="ARBA" id="ARBA00049003"/>
    </source>
</evidence>
<dbReference type="Gene3D" id="3.30.200.20">
    <property type="entry name" value="Phosphorylase Kinase, domain 1"/>
    <property type="match status" value="1"/>
</dbReference>
<evidence type="ECO:0000313" key="15">
    <source>
        <dbReference type="EMBL" id="CAH1117761.1"/>
    </source>
</evidence>
<comment type="catalytic activity">
    <reaction evidence="9">
        <text>L-seryl-[protein] + ATP = O-phospho-L-seryl-[protein] + ADP + H(+)</text>
        <dbReference type="Rhea" id="RHEA:17989"/>
        <dbReference type="Rhea" id="RHEA-COMP:9863"/>
        <dbReference type="Rhea" id="RHEA-COMP:11604"/>
        <dbReference type="ChEBI" id="CHEBI:15378"/>
        <dbReference type="ChEBI" id="CHEBI:29999"/>
        <dbReference type="ChEBI" id="CHEBI:30616"/>
        <dbReference type="ChEBI" id="CHEBI:83421"/>
        <dbReference type="ChEBI" id="CHEBI:456216"/>
        <dbReference type="EC" id="2.7.12.1"/>
    </reaction>
</comment>
<dbReference type="GO" id="GO:0005737">
    <property type="term" value="C:cytoplasm"/>
    <property type="evidence" value="ECO:0007669"/>
    <property type="project" value="TreeGrafter"/>
</dbReference>
<comment type="catalytic activity">
    <reaction evidence="10">
        <text>L-threonyl-[protein] + ATP = O-phospho-L-threonyl-[protein] + ADP + H(+)</text>
        <dbReference type="Rhea" id="RHEA:46608"/>
        <dbReference type="Rhea" id="RHEA-COMP:11060"/>
        <dbReference type="Rhea" id="RHEA-COMP:11605"/>
        <dbReference type="ChEBI" id="CHEBI:15378"/>
        <dbReference type="ChEBI" id="CHEBI:30013"/>
        <dbReference type="ChEBI" id="CHEBI:30616"/>
        <dbReference type="ChEBI" id="CHEBI:61977"/>
        <dbReference type="ChEBI" id="CHEBI:456216"/>
        <dbReference type="EC" id="2.7.12.1"/>
    </reaction>
</comment>
<evidence type="ECO:0000256" key="5">
    <source>
        <dbReference type="ARBA" id="ARBA00022679"/>
    </source>
</evidence>
<reference evidence="15" key="1">
    <citation type="submission" date="2022-01" db="EMBL/GenBank/DDBJ databases">
        <authorList>
            <person name="King R."/>
        </authorList>
    </citation>
    <scope>NUCLEOTIDE SEQUENCE</scope>
</reference>
<dbReference type="Gene3D" id="1.10.510.10">
    <property type="entry name" value="Transferase(Phosphotransferase) domain 1"/>
    <property type="match status" value="1"/>
</dbReference>
<evidence type="ECO:0000256" key="3">
    <source>
        <dbReference type="ARBA" id="ARBA00022527"/>
    </source>
</evidence>
<dbReference type="InterPro" id="IPR017441">
    <property type="entry name" value="Protein_kinase_ATP_BS"/>
</dbReference>
<keyword evidence="3" id="KW-0723">Serine/threonine-protein kinase</keyword>
<comment type="catalytic activity">
    <reaction evidence="11">
        <text>L-tyrosyl-[protein] + ATP = O-phospho-L-tyrosyl-[protein] + ADP + H(+)</text>
        <dbReference type="Rhea" id="RHEA:10596"/>
        <dbReference type="Rhea" id="RHEA-COMP:10136"/>
        <dbReference type="Rhea" id="RHEA-COMP:20101"/>
        <dbReference type="ChEBI" id="CHEBI:15378"/>
        <dbReference type="ChEBI" id="CHEBI:30616"/>
        <dbReference type="ChEBI" id="CHEBI:46858"/>
        <dbReference type="ChEBI" id="CHEBI:61978"/>
        <dbReference type="ChEBI" id="CHEBI:456216"/>
        <dbReference type="EC" id="2.7.12.1"/>
    </reaction>
</comment>
<evidence type="ECO:0000259" key="14">
    <source>
        <dbReference type="SMART" id="SM00220"/>
    </source>
</evidence>
<dbReference type="InterPro" id="IPR042521">
    <property type="entry name" value="DYRK"/>
</dbReference>
<dbReference type="InterPro" id="IPR008271">
    <property type="entry name" value="Ser/Thr_kinase_AS"/>
</dbReference>
<feature type="compositionally biased region" description="Low complexity" evidence="13">
    <location>
        <begin position="569"/>
        <end position="578"/>
    </location>
</feature>
<dbReference type="Pfam" id="PF00069">
    <property type="entry name" value="Pkinase"/>
    <property type="match status" value="1"/>
</dbReference>
<evidence type="ECO:0000256" key="2">
    <source>
        <dbReference type="ARBA" id="ARBA00013203"/>
    </source>
</evidence>
<sequence>MVFGCCDILHCFQVLIDINTVQCVLFITLKLKQSPATHHQKDVISSKPSQHLVKVSSRNGPLTSKASLTYLKSVQTTKDFSSDYGSHIHQTSTSSSKLLSTSCHNGISRTSSIIKDLPLAETTKLSSRLNLNHHQLPQPKLATTPMSPAADTFPAINNNSRTTHSLSNNNKEEHDFPMTPSEALRLYGNRLSDYEKTEIEKYSKIWYLGLSACKILGEQGASQNGGYDDDSGSYNKVLHDHICYRYEILEVIGKGSFGQVIRALDHMTNKHVAIKIIRNKKRFHHQALVEVRILDHLRKKDKDSYHNVIHMLEYFYFRNHLCISFELLSLNLYELIKKNNYQGFSLNLIRRFANSLLKCLRLLQKENIIHCDLKPENVLLKQRGSSSIKVIDFGSSCYSNQRVYTYIQSRFYRSPEVILGLTYGISIDMWSLGCILAELYTGYPLFPGENEVEQLACLMEVLGPPPDELISAATRRRLFFDSRGNPRCTTNSKGRKRKPGSKNLAVVLRCNDPIFIDFISRCLEWNPKKRMAADEALRHPWILSGAPAHKAGELRHSHSEVNVSHDSHSSSSTSGSSHSRVHHKGVLQKGDKVKAKIVETRLHDSAAKLDSNLNDSGTFLPPIL</sequence>
<dbReference type="PANTHER" id="PTHR24058">
    <property type="entry name" value="DUAL SPECIFICITY PROTEIN KINASE"/>
    <property type="match status" value="1"/>
</dbReference>
<proteinExistence type="inferred from homology"/>
<dbReference type="GO" id="GO:0005856">
    <property type="term" value="C:cytoskeleton"/>
    <property type="evidence" value="ECO:0007669"/>
    <property type="project" value="TreeGrafter"/>
</dbReference>
<reference evidence="15" key="2">
    <citation type="submission" date="2022-10" db="EMBL/GenBank/DDBJ databases">
        <authorList>
            <consortium name="ENA_rothamsted_submissions"/>
            <consortium name="culmorum"/>
            <person name="King R."/>
        </authorList>
    </citation>
    <scope>NUCLEOTIDE SEQUENCE</scope>
</reference>
<dbReference type="GO" id="GO:0005524">
    <property type="term" value="F:ATP binding"/>
    <property type="evidence" value="ECO:0007669"/>
    <property type="project" value="UniProtKB-UniRule"/>
</dbReference>
<dbReference type="PROSITE" id="PS00108">
    <property type="entry name" value="PROTEIN_KINASE_ST"/>
    <property type="match status" value="1"/>
</dbReference>
<organism evidence="15 16">
    <name type="scientific">Phaedon cochleariae</name>
    <name type="common">Mustard beetle</name>
    <dbReference type="NCBI Taxonomy" id="80249"/>
    <lineage>
        <taxon>Eukaryota</taxon>
        <taxon>Metazoa</taxon>
        <taxon>Ecdysozoa</taxon>
        <taxon>Arthropoda</taxon>
        <taxon>Hexapoda</taxon>
        <taxon>Insecta</taxon>
        <taxon>Pterygota</taxon>
        <taxon>Neoptera</taxon>
        <taxon>Endopterygota</taxon>
        <taxon>Coleoptera</taxon>
        <taxon>Polyphaga</taxon>
        <taxon>Cucujiformia</taxon>
        <taxon>Chrysomeloidea</taxon>
        <taxon>Chrysomelidae</taxon>
        <taxon>Chrysomelinae</taxon>
        <taxon>Chrysomelini</taxon>
        <taxon>Phaedon</taxon>
    </lineage>
</organism>
<comment type="similarity">
    <text evidence="1">Belongs to the protein kinase superfamily. CMGC Ser/Thr protein kinase family. MNB/DYRK subfamily.</text>
</comment>
<dbReference type="Proteomes" id="UP001153737">
    <property type="component" value="Chromosome 10"/>
</dbReference>
<keyword evidence="16" id="KW-1185">Reference proteome</keyword>
<evidence type="ECO:0000256" key="4">
    <source>
        <dbReference type="ARBA" id="ARBA00022553"/>
    </source>
</evidence>
<evidence type="ECO:0000256" key="11">
    <source>
        <dbReference type="ARBA" id="ARBA00051680"/>
    </source>
</evidence>
<name>A0A9P0GMM8_PHACE</name>
<evidence type="ECO:0000256" key="13">
    <source>
        <dbReference type="SAM" id="MobiDB-lite"/>
    </source>
</evidence>
<dbReference type="InterPro" id="IPR050494">
    <property type="entry name" value="Ser_Thr_dual-spec_kinase"/>
</dbReference>
<dbReference type="AlphaFoldDB" id="A0A9P0GMM8"/>
<feature type="compositionally biased region" description="Basic and acidic residues" evidence="13">
    <location>
        <begin position="552"/>
        <end position="568"/>
    </location>
</feature>
<dbReference type="GO" id="GO:0004712">
    <property type="term" value="F:protein serine/threonine/tyrosine kinase activity"/>
    <property type="evidence" value="ECO:0007669"/>
    <property type="project" value="UniProtKB-EC"/>
</dbReference>
<evidence type="ECO:0000256" key="6">
    <source>
        <dbReference type="ARBA" id="ARBA00022741"/>
    </source>
</evidence>
<keyword evidence="7" id="KW-0418">Kinase</keyword>
<dbReference type="EMBL" id="OU896716">
    <property type="protein sequence ID" value="CAH1117761.1"/>
    <property type="molecule type" value="Genomic_DNA"/>
</dbReference>
<dbReference type="SMART" id="SM00220">
    <property type="entry name" value="S_TKc"/>
    <property type="match status" value="1"/>
</dbReference>
<evidence type="ECO:0000256" key="1">
    <source>
        <dbReference type="ARBA" id="ARBA00008867"/>
    </source>
</evidence>
<keyword evidence="5" id="KW-0808">Transferase</keyword>
<dbReference type="OrthoDB" id="9332038at2759"/>
<feature type="binding site" evidence="12">
    <location>
        <position position="275"/>
    </location>
    <ligand>
        <name>ATP</name>
        <dbReference type="ChEBI" id="CHEBI:30616"/>
    </ligand>
</feature>